<dbReference type="InterPro" id="IPR000014">
    <property type="entry name" value="PAS"/>
</dbReference>
<keyword evidence="10" id="KW-0805">Transcription regulation</keyword>
<keyword evidence="4" id="KW-0288">FMN</keyword>
<protein>
    <recommendedName>
        <fullName evidence="17">PAS domain-containing protein</fullName>
    </recommendedName>
</protein>
<keyword evidence="15" id="KW-0175">Coiled coil</keyword>
<evidence type="ECO:0000256" key="15">
    <source>
        <dbReference type="SAM" id="Coils"/>
    </source>
</evidence>
<feature type="domain" description="PAS" evidence="17">
    <location>
        <begin position="317"/>
        <end position="374"/>
    </location>
</feature>
<evidence type="ECO:0000313" key="18">
    <source>
        <dbReference type="EMBL" id="KAG5634759.1"/>
    </source>
</evidence>
<sequence length="844" mass="91773">MPFGRYLEDDPPHEHVPHTPSHGVRFQIPSFMYSGTPTLAPGGGAEVLPYNSTWLTNTGFNVPHEPVVSMAMPTLTAPSPLGLPVYSASGFDVMALLARVVTRPNPHIALGPVDMTCSFVVVDVRRHDHPIVYCSPTFCRLTGYEEHEILGRNCRFLQAPGGAVRRGEQRRFTPQEPVAVLRKALSADKEVQTSIVNFRKDNSAFINLVSVVPVPAVDNGEIVYHVGFQVDLTEQPNVILGKLRDGTYNPTPAPPPSSLPQRKPYTVPSLTMSATLSTLLASPSFLRALPITATTTAPTPLSTSPTPNSPLSLLLCEYMPDFIHVVSLKGAFLYAAPAVSRVLGYPPGTLVGKSLADLAHPEDVVPLERQLKESSVLAPDARARPIDVLFRARTAAGPYVWVECRGRLHVEPGKGRKAIVLSGRAQAMPRITWADVVATAGGLARRGEFWVQLGGRGSAAGALVGIGKGISDVLGYAPQELLGSRVGKLVVEGGEAVAEALAGPETEDMRTIKLWARLRSKSGDGVRVVMVFYRSGRASLDSNLSVAAAPIMVQIRAVDEPASVVAHPLEENIFSELEVSRGSSWQYELQQLRFANRRLQEEVQTLEAEVQAYERANGPIMSKDEPQAPVSLSAQLGLTDMAAAALDEVSVYPDIPLTMGLEMSMPEYTPTQEHAHTTQTQEYVSPTLPHAHEQHPHQNYVLPVEHYDDARSRISTAHTSYSPIDTPALMPTSYQHHHAQIPLRPQTPAHGHQSRRASSSSMPPLFPQQGMYAPMLLARPRPMVPSQSQSQSQSQAHNQIPLPLPTAQQQPQYPQPQLRGAPPPPPLDWGVPVMHPGVKRPLPR</sequence>
<proteinExistence type="predicted"/>
<evidence type="ECO:0000256" key="11">
    <source>
        <dbReference type="ARBA" id="ARBA00023125"/>
    </source>
</evidence>
<evidence type="ECO:0000259" key="17">
    <source>
        <dbReference type="PROSITE" id="PS50112"/>
    </source>
</evidence>
<feature type="domain" description="PAS" evidence="17">
    <location>
        <begin position="119"/>
        <end position="153"/>
    </location>
</feature>
<organism evidence="18 19">
    <name type="scientific">Sphagnurus paluster</name>
    <dbReference type="NCBI Taxonomy" id="117069"/>
    <lineage>
        <taxon>Eukaryota</taxon>
        <taxon>Fungi</taxon>
        <taxon>Dikarya</taxon>
        <taxon>Basidiomycota</taxon>
        <taxon>Agaricomycotina</taxon>
        <taxon>Agaricomycetes</taxon>
        <taxon>Agaricomycetidae</taxon>
        <taxon>Agaricales</taxon>
        <taxon>Tricholomatineae</taxon>
        <taxon>Lyophyllaceae</taxon>
        <taxon>Sphagnurus</taxon>
    </lineage>
</organism>
<keyword evidence="8" id="KW-0862">Zinc</keyword>
<keyword evidence="2" id="KW-0716">Sensory transduction</keyword>
<dbReference type="NCBIfam" id="TIGR00229">
    <property type="entry name" value="sensory_box"/>
    <property type="match status" value="1"/>
</dbReference>
<feature type="region of interest" description="Disordered" evidence="16">
    <location>
        <begin position="719"/>
        <end position="768"/>
    </location>
</feature>
<dbReference type="CDD" id="cd00130">
    <property type="entry name" value="PAS"/>
    <property type="match status" value="2"/>
</dbReference>
<dbReference type="GO" id="GO:0005634">
    <property type="term" value="C:nucleus"/>
    <property type="evidence" value="ECO:0007669"/>
    <property type="project" value="TreeGrafter"/>
</dbReference>
<reference evidence="18" key="1">
    <citation type="submission" date="2021-02" db="EMBL/GenBank/DDBJ databases">
        <authorList>
            <person name="Nieuwenhuis M."/>
            <person name="Van De Peppel L.J.J."/>
        </authorList>
    </citation>
    <scope>NUCLEOTIDE SEQUENCE</scope>
    <source>
        <strain evidence="18">D49</strain>
    </source>
</reference>
<keyword evidence="14" id="KW-0675">Receptor</keyword>
<keyword evidence="6" id="KW-0677">Repeat</keyword>
<dbReference type="FunFam" id="3.30.450.20:FF:000064">
    <property type="entry name" value="Vivid PAS protein VVD"/>
    <property type="match status" value="1"/>
</dbReference>
<evidence type="ECO:0000256" key="4">
    <source>
        <dbReference type="ARBA" id="ARBA00022643"/>
    </source>
</evidence>
<comment type="caution">
    <text evidence="18">The sequence shown here is derived from an EMBL/GenBank/DDBJ whole genome shotgun (WGS) entry which is preliminary data.</text>
</comment>
<keyword evidence="7" id="KW-0863">Zinc-finger</keyword>
<dbReference type="Pfam" id="PF08447">
    <property type="entry name" value="PAS_3"/>
    <property type="match status" value="1"/>
</dbReference>
<evidence type="ECO:0000256" key="5">
    <source>
        <dbReference type="ARBA" id="ARBA00022723"/>
    </source>
</evidence>
<feature type="region of interest" description="Disordered" evidence="16">
    <location>
        <begin position="782"/>
        <end position="844"/>
    </location>
</feature>
<evidence type="ECO:0000256" key="7">
    <source>
        <dbReference type="ARBA" id="ARBA00022771"/>
    </source>
</evidence>
<keyword evidence="1" id="KW-0600">Photoreceptor protein</keyword>
<evidence type="ECO:0000256" key="3">
    <source>
        <dbReference type="ARBA" id="ARBA00022630"/>
    </source>
</evidence>
<keyword evidence="3" id="KW-0285">Flavoprotein</keyword>
<keyword evidence="11" id="KW-0238">DNA-binding</keyword>
<evidence type="ECO:0000256" key="16">
    <source>
        <dbReference type="SAM" id="MobiDB-lite"/>
    </source>
</evidence>
<gene>
    <name evidence="18" type="ORF">H0H81_000882</name>
</gene>
<keyword evidence="5" id="KW-0479">Metal-binding</keyword>
<dbReference type="SMART" id="SM00091">
    <property type="entry name" value="PAS"/>
    <property type="match status" value="2"/>
</dbReference>
<evidence type="ECO:0000313" key="19">
    <source>
        <dbReference type="Proteomes" id="UP000717328"/>
    </source>
</evidence>
<evidence type="ECO:0000256" key="10">
    <source>
        <dbReference type="ARBA" id="ARBA00023015"/>
    </source>
</evidence>
<reference evidence="18" key="2">
    <citation type="submission" date="2021-10" db="EMBL/GenBank/DDBJ databases">
        <title>Phylogenomics reveals ancestral predisposition of the termite-cultivated fungus Termitomyces towards a domesticated lifestyle.</title>
        <authorList>
            <person name="Auxier B."/>
            <person name="Grum-Grzhimaylo A."/>
            <person name="Cardenas M.E."/>
            <person name="Lodge J.D."/>
            <person name="Laessoe T."/>
            <person name="Pedersen O."/>
            <person name="Smith M.E."/>
            <person name="Kuyper T.W."/>
            <person name="Franco-Molano E.A."/>
            <person name="Baroni T.J."/>
            <person name="Aanen D.K."/>
        </authorList>
    </citation>
    <scope>NUCLEOTIDE SEQUENCE</scope>
    <source>
        <strain evidence="18">D49</strain>
    </source>
</reference>
<keyword evidence="19" id="KW-1185">Reference proteome</keyword>
<dbReference type="AlphaFoldDB" id="A0A9P7FPT6"/>
<dbReference type="PANTHER" id="PTHR47429">
    <property type="entry name" value="PROTEIN TWIN LOV 1"/>
    <property type="match status" value="1"/>
</dbReference>
<evidence type="ECO:0000256" key="6">
    <source>
        <dbReference type="ARBA" id="ARBA00022737"/>
    </source>
</evidence>
<dbReference type="Gene3D" id="3.30.450.20">
    <property type="entry name" value="PAS domain"/>
    <property type="match status" value="2"/>
</dbReference>
<dbReference type="Proteomes" id="UP000717328">
    <property type="component" value="Unassembled WGS sequence"/>
</dbReference>
<dbReference type="InterPro" id="IPR035965">
    <property type="entry name" value="PAS-like_dom_sf"/>
</dbReference>
<evidence type="ECO:0000256" key="12">
    <source>
        <dbReference type="ARBA" id="ARBA00023159"/>
    </source>
</evidence>
<evidence type="ECO:0000256" key="9">
    <source>
        <dbReference type="ARBA" id="ARBA00022991"/>
    </source>
</evidence>
<evidence type="ECO:0000256" key="14">
    <source>
        <dbReference type="ARBA" id="ARBA00023170"/>
    </source>
</evidence>
<dbReference type="EMBL" id="JABCKI010006284">
    <property type="protein sequence ID" value="KAG5634759.1"/>
    <property type="molecule type" value="Genomic_DNA"/>
</dbReference>
<keyword evidence="13" id="KW-0804">Transcription</keyword>
<dbReference type="Pfam" id="PF13426">
    <property type="entry name" value="PAS_9"/>
    <property type="match status" value="1"/>
</dbReference>
<dbReference type="GO" id="GO:0008270">
    <property type="term" value="F:zinc ion binding"/>
    <property type="evidence" value="ECO:0007669"/>
    <property type="project" value="UniProtKB-KW"/>
</dbReference>
<evidence type="ECO:0000256" key="8">
    <source>
        <dbReference type="ARBA" id="ARBA00022833"/>
    </source>
</evidence>
<evidence type="ECO:0000256" key="2">
    <source>
        <dbReference type="ARBA" id="ARBA00022606"/>
    </source>
</evidence>
<dbReference type="PANTHER" id="PTHR47429:SF7">
    <property type="entry name" value="GATA-FACTOR"/>
    <property type="match status" value="1"/>
</dbReference>
<keyword evidence="12" id="KW-0010">Activator</keyword>
<feature type="coiled-coil region" evidence="15">
    <location>
        <begin position="589"/>
        <end position="616"/>
    </location>
</feature>
<dbReference type="InterPro" id="IPR013655">
    <property type="entry name" value="PAS_fold_3"/>
</dbReference>
<evidence type="ECO:0000256" key="13">
    <source>
        <dbReference type="ARBA" id="ARBA00023163"/>
    </source>
</evidence>
<evidence type="ECO:0000256" key="1">
    <source>
        <dbReference type="ARBA" id="ARBA00022543"/>
    </source>
</evidence>
<dbReference type="GO" id="GO:0009881">
    <property type="term" value="F:photoreceptor activity"/>
    <property type="evidence" value="ECO:0007669"/>
    <property type="project" value="UniProtKB-KW"/>
</dbReference>
<dbReference type="PROSITE" id="PS50112">
    <property type="entry name" value="PAS"/>
    <property type="match status" value="2"/>
</dbReference>
<feature type="compositionally biased region" description="Low complexity" evidence="16">
    <location>
        <begin position="786"/>
        <end position="820"/>
    </location>
</feature>
<dbReference type="GO" id="GO:0003677">
    <property type="term" value="F:DNA binding"/>
    <property type="evidence" value="ECO:0007669"/>
    <property type="project" value="UniProtKB-KW"/>
</dbReference>
<keyword evidence="9" id="KW-0157">Chromophore</keyword>
<name>A0A9P7FPT6_9AGAR</name>
<accession>A0A9P7FPT6</accession>
<dbReference type="OrthoDB" id="447251at2759"/>
<dbReference type="SUPFAM" id="SSF55785">
    <property type="entry name" value="PYP-like sensor domain (PAS domain)"/>
    <property type="match status" value="2"/>
</dbReference>